<protein>
    <submittedName>
        <fullName evidence="6">Branched-chain amino acid ABC transporter substrate-binding protein</fullName>
    </submittedName>
</protein>
<keyword evidence="2 4" id="KW-0732">Signal</keyword>
<dbReference type="EMBL" id="NBTM02000001">
    <property type="protein sequence ID" value="PNL92185.1"/>
    <property type="molecule type" value="Genomic_DNA"/>
</dbReference>
<reference evidence="7" key="1">
    <citation type="submission" date="2017-12" db="EMBL/GenBank/DDBJ databases">
        <title>FDA dAtabase for Regulatory Grade micrObial Sequences (FDA-ARGOS): Supporting development and validation of Infectious Disease Dx tests.</title>
        <authorList>
            <person name="Hoffmann M."/>
            <person name="Allard M."/>
            <person name="Evans P."/>
            <person name="Brown E."/>
            <person name="Tallon L."/>
            <person name="Sadzewicz L."/>
            <person name="Sengamalay N."/>
            <person name="Ott S."/>
            <person name="Godinez A."/>
            <person name="Nagaraj S."/>
            <person name="Vavikolanu K."/>
            <person name="Aluvathingal J."/>
            <person name="Nadendla S."/>
            <person name="Sichtig H."/>
        </authorList>
    </citation>
    <scope>NUCLEOTIDE SEQUENCE [LARGE SCALE GENOMIC DNA]</scope>
    <source>
        <strain evidence="7">FDAARGOS_249</strain>
    </source>
</reference>
<name>A0A2J9PPB5_9LACT</name>
<feature type="signal peptide" evidence="4">
    <location>
        <begin position="1"/>
        <end position="29"/>
    </location>
</feature>
<sequence length="403" mass="43222">MKNMKFTKMLTTIFAASIIVAGCSQVTTATSNNSNSSSSSEVSTSDSDTVNIGGLWELTGATAAYGVVQDNAVQLAVEQRNEEGGIDGKEVSYQSYDNQGTPEEAATGMTYLIEQGNSVVLGPATAALTFATQPVAENAQVPFVSATTTVDNATINSETGEVWEYFYRTSFEISFQGAAIAKFANQNGYETAAVLKDNSTDYGQNLTDIFVENFDGDVIIDESYISGDTDFSSVLTNVKSQNPDVIFIAGYYQEAGPIIKQAREMGIDIAIVGPNGLGNQNIVELAGAENMSNVYYVAHFVYAEDAEKDVQDFYNAYVEKFGTEPDMFSAVAYDAANMVMDAIDAADSTEPTAVKDAIGATEEFEGIAYDITFDEEHNVSAPAYIQEVVNGEPTENVTVIQPE</sequence>
<dbReference type="Gene3D" id="3.40.50.2300">
    <property type="match status" value="2"/>
</dbReference>
<dbReference type="Proteomes" id="UP000192813">
    <property type="component" value="Unassembled WGS sequence"/>
</dbReference>
<evidence type="ECO:0000313" key="6">
    <source>
        <dbReference type="EMBL" id="PNL92185.1"/>
    </source>
</evidence>
<feature type="domain" description="Leucine-binding protein" evidence="5">
    <location>
        <begin position="49"/>
        <end position="391"/>
    </location>
</feature>
<evidence type="ECO:0000256" key="2">
    <source>
        <dbReference type="ARBA" id="ARBA00022729"/>
    </source>
</evidence>
<dbReference type="SUPFAM" id="SSF53822">
    <property type="entry name" value="Periplasmic binding protein-like I"/>
    <property type="match status" value="1"/>
</dbReference>
<gene>
    <name evidence="6" type="ORF">A6J77_008065</name>
</gene>
<evidence type="ECO:0000259" key="5">
    <source>
        <dbReference type="Pfam" id="PF13458"/>
    </source>
</evidence>
<evidence type="ECO:0000256" key="1">
    <source>
        <dbReference type="ARBA" id="ARBA00010062"/>
    </source>
</evidence>
<feature type="region of interest" description="Disordered" evidence="3">
    <location>
        <begin position="29"/>
        <end position="48"/>
    </location>
</feature>
<evidence type="ECO:0000313" key="7">
    <source>
        <dbReference type="Proteomes" id="UP000192813"/>
    </source>
</evidence>
<evidence type="ECO:0000256" key="4">
    <source>
        <dbReference type="SAM" id="SignalP"/>
    </source>
</evidence>
<feature type="chain" id="PRO_5039518183" evidence="4">
    <location>
        <begin position="30"/>
        <end position="403"/>
    </location>
</feature>
<dbReference type="InterPro" id="IPR028081">
    <property type="entry name" value="Leu-bd"/>
</dbReference>
<comment type="caution">
    <text evidence="6">The sequence shown here is derived from an EMBL/GenBank/DDBJ whole genome shotgun (WGS) entry which is preliminary data.</text>
</comment>
<dbReference type="RefSeq" id="WP_083069765.1">
    <property type="nucleotide sequence ID" value="NZ_JALXKY010000007.1"/>
</dbReference>
<evidence type="ECO:0000256" key="3">
    <source>
        <dbReference type="SAM" id="MobiDB-lite"/>
    </source>
</evidence>
<comment type="similarity">
    <text evidence="1">Belongs to the leucine-binding protein family.</text>
</comment>
<dbReference type="AlphaFoldDB" id="A0A2J9PPB5"/>
<dbReference type="PROSITE" id="PS51257">
    <property type="entry name" value="PROKAR_LIPOPROTEIN"/>
    <property type="match status" value="1"/>
</dbReference>
<organism evidence="6 7">
    <name type="scientific">Aerococcus viridans</name>
    <dbReference type="NCBI Taxonomy" id="1377"/>
    <lineage>
        <taxon>Bacteria</taxon>
        <taxon>Bacillati</taxon>
        <taxon>Bacillota</taxon>
        <taxon>Bacilli</taxon>
        <taxon>Lactobacillales</taxon>
        <taxon>Aerococcaceae</taxon>
        <taxon>Aerococcus</taxon>
    </lineage>
</organism>
<dbReference type="PANTHER" id="PTHR30483:SF6">
    <property type="entry name" value="PERIPLASMIC BINDING PROTEIN OF ABC TRANSPORTER FOR NATURAL AMINO ACIDS"/>
    <property type="match status" value="1"/>
</dbReference>
<dbReference type="InterPro" id="IPR051010">
    <property type="entry name" value="BCAA_transport"/>
</dbReference>
<dbReference type="InterPro" id="IPR028082">
    <property type="entry name" value="Peripla_BP_I"/>
</dbReference>
<accession>A0A2J9PPB5</accession>
<dbReference type="PANTHER" id="PTHR30483">
    <property type="entry name" value="LEUCINE-SPECIFIC-BINDING PROTEIN"/>
    <property type="match status" value="1"/>
</dbReference>
<proteinExistence type="inferred from homology"/>
<dbReference type="Pfam" id="PF13458">
    <property type="entry name" value="Peripla_BP_6"/>
    <property type="match status" value="1"/>
</dbReference>
<dbReference type="CDD" id="cd06347">
    <property type="entry name" value="PBP1_ABC_LivK_ligand_binding-like"/>
    <property type="match status" value="1"/>
</dbReference>